<dbReference type="OrthoDB" id="3524665at2"/>
<name>A0A2A9ECH1_9MICO</name>
<dbReference type="RefSeq" id="WP_098457787.1">
    <property type="nucleotide sequence ID" value="NZ_PDJH01000001.1"/>
</dbReference>
<accession>A0A2A9ECH1</accession>
<proteinExistence type="predicted"/>
<sequence>MAEHTAATATNPTSLAEVADAFATQASRFLETSTQVASGAAPEAAIPLLLLATTDILAAGARLGAMVDVVPDERFEPDSGPDTDVEPLRVALARVLDGLDAYPEVVDPVLGGETGDASVSDDIADIAAALLQGLAHHEAGHVVEALWWWQFSALSSWAERAASAARVLQMILAHLRLDVDDDVAAEAEYEALQAGVEDPADAAR</sequence>
<dbReference type="Gene3D" id="1.20.120.1550">
    <property type="entry name" value="Protein of unknown function DUF5063"/>
    <property type="match status" value="1"/>
</dbReference>
<protein>
    <submittedName>
        <fullName evidence="1">Uncharacterized protein DUF5063</fullName>
    </submittedName>
</protein>
<dbReference type="AlphaFoldDB" id="A0A2A9ECH1"/>
<evidence type="ECO:0000313" key="2">
    <source>
        <dbReference type="Proteomes" id="UP000221394"/>
    </source>
</evidence>
<dbReference type="InterPro" id="IPR032025">
    <property type="entry name" value="DUF5063"/>
</dbReference>
<reference evidence="1 2" key="1">
    <citation type="submission" date="2017-10" db="EMBL/GenBank/DDBJ databases">
        <title>Sequencing the genomes of 1000 actinobacteria strains.</title>
        <authorList>
            <person name="Klenk H.-P."/>
        </authorList>
    </citation>
    <scope>NUCLEOTIDE SEQUENCE [LARGE SCALE GENOMIC DNA]</scope>
    <source>
        <strain evidence="1 2">DSM 21574</strain>
    </source>
</reference>
<dbReference type="EMBL" id="PDJH01000001">
    <property type="protein sequence ID" value="PFG36628.1"/>
    <property type="molecule type" value="Genomic_DNA"/>
</dbReference>
<dbReference type="Pfam" id="PF16702">
    <property type="entry name" value="DUF5063"/>
    <property type="match status" value="1"/>
</dbReference>
<evidence type="ECO:0000313" key="1">
    <source>
        <dbReference type="EMBL" id="PFG36628.1"/>
    </source>
</evidence>
<keyword evidence="2" id="KW-1185">Reference proteome</keyword>
<comment type="caution">
    <text evidence="1">The sequence shown here is derived from an EMBL/GenBank/DDBJ whole genome shotgun (WGS) entry which is preliminary data.</text>
</comment>
<organism evidence="1 2">
    <name type="scientific">Flavimobilis soli</name>
    <dbReference type="NCBI Taxonomy" id="442709"/>
    <lineage>
        <taxon>Bacteria</taxon>
        <taxon>Bacillati</taxon>
        <taxon>Actinomycetota</taxon>
        <taxon>Actinomycetes</taxon>
        <taxon>Micrococcales</taxon>
        <taxon>Jonesiaceae</taxon>
        <taxon>Flavimobilis</taxon>
    </lineage>
</organism>
<gene>
    <name evidence="1" type="ORF">ATL41_1358</name>
</gene>
<dbReference type="Proteomes" id="UP000221394">
    <property type="component" value="Unassembled WGS sequence"/>
</dbReference>
<dbReference type="InterPro" id="IPR038312">
    <property type="entry name" value="DUF5063_sf"/>
</dbReference>